<comment type="caution">
    <text evidence="1">The sequence shown here is derived from an EMBL/GenBank/DDBJ whole genome shotgun (WGS) entry which is preliminary data.</text>
</comment>
<proteinExistence type="predicted"/>
<accession>A0ABW6RTW8</accession>
<dbReference type="PANTHER" id="PTHR34613">
    <property type="entry name" value="SLL0800 PROTEIN"/>
    <property type="match status" value="1"/>
</dbReference>
<name>A0ABW6RTW8_9NOCA</name>
<evidence type="ECO:0000313" key="1">
    <source>
        <dbReference type="EMBL" id="MFF3566984.1"/>
    </source>
</evidence>
<sequence>MSANLSFFKSETSQRLRAEGRAEGRVEGRAEGEVKMAAEKVLRLLQAREISVSADAEQRIRSCRDLAILDEWFDRAITATTISEIFA</sequence>
<dbReference type="EMBL" id="JBIAQY010000001">
    <property type="protein sequence ID" value="MFF3566984.1"/>
    <property type="molecule type" value="Genomic_DNA"/>
</dbReference>
<gene>
    <name evidence="1" type="ORF">ACFYXQ_04290</name>
</gene>
<keyword evidence="2" id="KW-1185">Reference proteome</keyword>
<dbReference type="PANTHER" id="PTHR34613:SF1">
    <property type="entry name" value="SLL6017 PROTEIN"/>
    <property type="match status" value="1"/>
</dbReference>
<evidence type="ECO:0000313" key="2">
    <source>
        <dbReference type="Proteomes" id="UP001601992"/>
    </source>
</evidence>
<protein>
    <recommendedName>
        <fullName evidence="3">DUF4351 domain-containing protein</fullName>
    </recommendedName>
</protein>
<reference evidence="1 2" key="1">
    <citation type="submission" date="2024-10" db="EMBL/GenBank/DDBJ databases">
        <title>The Natural Products Discovery Center: Release of the First 8490 Sequenced Strains for Exploring Actinobacteria Biosynthetic Diversity.</title>
        <authorList>
            <person name="Kalkreuter E."/>
            <person name="Kautsar S.A."/>
            <person name="Yang D."/>
            <person name="Bader C.D."/>
            <person name="Teijaro C.N."/>
            <person name="Fluegel L."/>
            <person name="Davis C.M."/>
            <person name="Simpson J.R."/>
            <person name="Lauterbach L."/>
            <person name="Steele A.D."/>
            <person name="Gui C."/>
            <person name="Meng S."/>
            <person name="Li G."/>
            <person name="Viehrig K."/>
            <person name="Ye F."/>
            <person name="Su P."/>
            <person name="Kiefer A.F."/>
            <person name="Nichols A."/>
            <person name="Cepeda A.J."/>
            <person name="Yan W."/>
            <person name="Fan B."/>
            <person name="Jiang Y."/>
            <person name="Adhikari A."/>
            <person name="Zheng C.-J."/>
            <person name="Schuster L."/>
            <person name="Cowan T.M."/>
            <person name="Smanski M.J."/>
            <person name="Chevrette M.G."/>
            <person name="De Carvalho L.P.S."/>
            <person name="Shen B."/>
        </authorList>
    </citation>
    <scope>NUCLEOTIDE SEQUENCE [LARGE SCALE GENOMIC DNA]</scope>
    <source>
        <strain evidence="1 2">NPDC002593</strain>
    </source>
</reference>
<dbReference type="RefSeq" id="WP_040828105.1">
    <property type="nucleotide sequence ID" value="NZ_JBIAQY010000001.1"/>
</dbReference>
<dbReference type="Proteomes" id="UP001601992">
    <property type="component" value="Unassembled WGS sequence"/>
</dbReference>
<organism evidence="1 2">
    <name type="scientific">Nocardia jiangxiensis</name>
    <dbReference type="NCBI Taxonomy" id="282685"/>
    <lineage>
        <taxon>Bacteria</taxon>
        <taxon>Bacillati</taxon>
        <taxon>Actinomycetota</taxon>
        <taxon>Actinomycetes</taxon>
        <taxon>Mycobacteriales</taxon>
        <taxon>Nocardiaceae</taxon>
        <taxon>Nocardia</taxon>
    </lineage>
</organism>
<evidence type="ECO:0008006" key="3">
    <source>
        <dbReference type="Google" id="ProtNLM"/>
    </source>
</evidence>